<dbReference type="AlphaFoldDB" id="A0A9X2NFA7"/>
<keyword evidence="3" id="KW-1185">Reference proteome</keyword>
<evidence type="ECO:0000256" key="1">
    <source>
        <dbReference type="SAM" id="Phobius"/>
    </source>
</evidence>
<dbReference type="RefSeq" id="WP_257924232.1">
    <property type="nucleotide sequence ID" value="NZ_JAMXQV010000020.1"/>
</dbReference>
<dbReference type="Proteomes" id="UP001144096">
    <property type="component" value="Unassembled WGS sequence"/>
</dbReference>
<organism evidence="2 3">
    <name type="scientific">Amycolatopsis iheyensis</name>
    <dbReference type="NCBI Taxonomy" id="2945988"/>
    <lineage>
        <taxon>Bacteria</taxon>
        <taxon>Bacillati</taxon>
        <taxon>Actinomycetota</taxon>
        <taxon>Actinomycetes</taxon>
        <taxon>Pseudonocardiales</taxon>
        <taxon>Pseudonocardiaceae</taxon>
        <taxon>Amycolatopsis</taxon>
    </lineage>
</organism>
<feature type="transmembrane region" description="Helical" evidence="1">
    <location>
        <begin position="89"/>
        <end position="108"/>
    </location>
</feature>
<dbReference type="EMBL" id="JAMXQV010000020">
    <property type="protein sequence ID" value="MCR6487664.1"/>
    <property type="molecule type" value="Genomic_DNA"/>
</dbReference>
<reference evidence="2" key="1">
    <citation type="submission" date="2022-06" db="EMBL/GenBank/DDBJ databases">
        <title>Amycolatopsis iheyaensis sp. nov., a new species of the genus Amycolatopsis isolated from soil in Iheya island, Japan.</title>
        <authorList>
            <person name="Ngamcharungchit C."/>
            <person name="Kanto H."/>
            <person name="Take A."/>
            <person name="Intra B."/>
            <person name="Matsumoto A."/>
            <person name="Panbangred W."/>
            <person name="Inahashi Y."/>
        </authorList>
    </citation>
    <scope>NUCLEOTIDE SEQUENCE</scope>
    <source>
        <strain evidence="2">OK19-0408</strain>
    </source>
</reference>
<evidence type="ECO:0000313" key="3">
    <source>
        <dbReference type="Proteomes" id="UP001144096"/>
    </source>
</evidence>
<name>A0A9X2NFA7_9PSEU</name>
<keyword evidence="1" id="KW-0812">Transmembrane</keyword>
<sequence>MIESLAFATTVVCLLSGLTALVLTAAGRYHWPRWRPLAVLLELALLAQAIASVASDHPAEPATHGAYLVTSLVVLPAGTAWGARGTTRSAGALLAVLLLTLAVLVVRIRTTAR</sequence>
<proteinExistence type="predicted"/>
<protein>
    <submittedName>
        <fullName evidence="2">Uncharacterized protein</fullName>
    </submittedName>
</protein>
<evidence type="ECO:0000313" key="2">
    <source>
        <dbReference type="EMBL" id="MCR6487664.1"/>
    </source>
</evidence>
<accession>A0A9X2NFA7</accession>
<comment type="caution">
    <text evidence="2">The sequence shown here is derived from an EMBL/GenBank/DDBJ whole genome shotgun (WGS) entry which is preliminary data.</text>
</comment>
<keyword evidence="1" id="KW-0472">Membrane</keyword>
<keyword evidence="1" id="KW-1133">Transmembrane helix</keyword>
<gene>
    <name evidence="2" type="ORF">M8542_33040</name>
</gene>